<feature type="domain" description="NlpC/P60" evidence="7">
    <location>
        <begin position="378"/>
        <end position="503"/>
    </location>
</feature>
<dbReference type="PANTHER" id="PTHR47359:SF3">
    <property type="entry name" value="NLP_P60 DOMAIN-CONTAINING PROTEIN-RELATED"/>
    <property type="match status" value="1"/>
</dbReference>
<reference evidence="9" key="1">
    <citation type="submission" date="2015-11" db="EMBL/GenBank/DDBJ databases">
        <authorList>
            <person name="Kumar R."/>
            <person name="Singh D."/>
            <person name="Swarnkar M.K."/>
            <person name="Singh A.K."/>
            <person name="Kumar S."/>
        </authorList>
    </citation>
    <scope>NUCLEOTIDE SEQUENCE [LARGE SCALE GENOMIC DNA]</scope>
    <source>
        <strain evidence="9">ERGS4:06</strain>
    </source>
</reference>
<dbReference type="PRINTS" id="PR01217">
    <property type="entry name" value="PRICHEXTENSN"/>
</dbReference>
<feature type="compositionally biased region" description="Pro residues" evidence="5">
    <location>
        <begin position="307"/>
        <end position="360"/>
    </location>
</feature>
<evidence type="ECO:0000313" key="8">
    <source>
        <dbReference type="EMBL" id="ALO65730.1"/>
    </source>
</evidence>
<dbReference type="InterPro" id="IPR000064">
    <property type="entry name" value="NLP_P60_dom"/>
</dbReference>
<proteinExistence type="inferred from homology"/>
<dbReference type="Gene3D" id="3.90.1720.10">
    <property type="entry name" value="endopeptidase domain like (from Nostoc punctiforme)"/>
    <property type="match status" value="1"/>
</dbReference>
<keyword evidence="2" id="KW-0645">Protease</keyword>
<gene>
    <name evidence="8" type="ORF">AS189_03515</name>
</gene>
<keyword evidence="4" id="KW-0788">Thiol protease</keyword>
<dbReference type="SUPFAM" id="SSF54001">
    <property type="entry name" value="Cysteine proteinases"/>
    <property type="match status" value="1"/>
</dbReference>
<evidence type="ECO:0000313" key="9">
    <source>
        <dbReference type="Proteomes" id="UP000059574"/>
    </source>
</evidence>
<feature type="signal peptide" evidence="6">
    <location>
        <begin position="1"/>
        <end position="27"/>
    </location>
</feature>
<dbReference type="EMBL" id="CP013200">
    <property type="protein sequence ID" value="ALO65730.1"/>
    <property type="molecule type" value="Genomic_DNA"/>
</dbReference>
<keyword evidence="6" id="KW-0732">Signal</keyword>
<dbReference type="GO" id="GO:0008234">
    <property type="term" value="F:cysteine-type peptidase activity"/>
    <property type="evidence" value="ECO:0007669"/>
    <property type="project" value="UniProtKB-KW"/>
</dbReference>
<name>A0A0S2LWC9_9MICC</name>
<protein>
    <recommendedName>
        <fullName evidence="7">NlpC/P60 domain-containing protein</fullName>
    </recommendedName>
</protein>
<evidence type="ECO:0000259" key="7">
    <source>
        <dbReference type="PROSITE" id="PS51935"/>
    </source>
</evidence>
<dbReference type="GO" id="GO:0006508">
    <property type="term" value="P:proteolysis"/>
    <property type="evidence" value="ECO:0007669"/>
    <property type="project" value="UniProtKB-KW"/>
</dbReference>
<evidence type="ECO:0000256" key="3">
    <source>
        <dbReference type="ARBA" id="ARBA00022801"/>
    </source>
</evidence>
<evidence type="ECO:0000256" key="4">
    <source>
        <dbReference type="ARBA" id="ARBA00022807"/>
    </source>
</evidence>
<reference evidence="8 9" key="2">
    <citation type="journal article" date="2016" name="J. Biotechnol.">
        <title>Complete genome sequence of Arthrobacter alpinus ERGS4:06, a yellow pigmented bacterium tolerant to cold and radiations isolated from Sikkim Himalaya.</title>
        <authorList>
            <person name="Kumar R."/>
            <person name="Singh D."/>
            <person name="Swarnkar M.K."/>
            <person name="Singh A.K."/>
            <person name="Kumar S."/>
        </authorList>
    </citation>
    <scope>NUCLEOTIDE SEQUENCE [LARGE SCALE GENOMIC DNA]</scope>
    <source>
        <strain evidence="8 9">ERGS4:06</strain>
    </source>
</reference>
<dbReference type="Proteomes" id="UP000059574">
    <property type="component" value="Chromosome"/>
</dbReference>
<accession>A0A0S2LWC9</accession>
<organism evidence="8 9">
    <name type="scientific">Arthrobacter alpinus</name>
    <dbReference type="NCBI Taxonomy" id="656366"/>
    <lineage>
        <taxon>Bacteria</taxon>
        <taxon>Bacillati</taxon>
        <taxon>Actinomycetota</taxon>
        <taxon>Actinomycetes</taxon>
        <taxon>Micrococcales</taxon>
        <taxon>Micrococcaceae</taxon>
        <taxon>Arthrobacter</taxon>
    </lineage>
</organism>
<comment type="similarity">
    <text evidence="1">Belongs to the peptidase C40 family.</text>
</comment>
<dbReference type="Pfam" id="PF00877">
    <property type="entry name" value="NLPC_P60"/>
    <property type="match status" value="1"/>
</dbReference>
<evidence type="ECO:0000256" key="1">
    <source>
        <dbReference type="ARBA" id="ARBA00007074"/>
    </source>
</evidence>
<dbReference type="PROSITE" id="PS51935">
    <property type="entry name" value="NLPC_P60"/>
    <property type="match status" value="1"/>
</dbReference>
<feature type="chain" id="PRO_5006602205" description="NlpC/P60 domain-containing protein" evidence="6">
    <location>
        <begin position="28"/>
        <end position="503"/>
    </location>
</feature>
<feature type="compositionally biased region" description="Low complexity" evidence="5">
    <location>
        <begin position="297"/>
        <end position="306"/>
    </location>
</feature>
<dbReference type="InterPro" id="IPR051794">
    <property type="entry name" value="PG_Endopeptidase_C40"/>
</dbReference>
<dbReference type="PANTHER" id="PTHR47359">
    <property type="entry name" value="PEPTIDOGLYCAN DL-ENDOPEPTIDASE CWLO"/>
    <property type="match status" value="1"/>
</dbReference>
<evidence type="ECO:0000256" key="5">
    <source>
        <dbReference type="SAM" id="MobiDB-lite"/>
    </source>
</evidence>
<feature type="region of interest" description="Disordered" evidence="5">
    <location>
        <begin position="279"/>
        <end position="360"/>
    </location>
</feature>
<keyword evidence="3" id="KW-0378">Hydrolase</keyword>
<dbReference type="InterPro" id="IPR038765">
    <property type="entry name" value="Papain-like_cys_pep_sf"/>
</dbReference>
<evidence type="ECO:0000256" key="6">
    <source>
        <dbReference type="SAM" id="SignalP"/>
    </source>
</evidence>
<evidence type="ECO:0000256" key="2">
    <source>
        <dbReference type="ARBA" id="ARBA00022670"/>
    </source>
</evidence>
<dbReference type="AlphaFoldDB" id="A0A0S2LWC9"/>
<sequence>MRFLVRGTATLACVTLASAALLSPATASPQAFSTSALSSTAFQKFAPLPHLPAIPSEDEIAKAKTSEAATAAAASELEAILSSANDRLQATSMAALGASDAYTEALVVLSQRQAEAETTKAKSDAARTANSEAKTALGQLAGDLYKSGGMGLSVQTLVTSEDSDDALYKASTLMALSSNRANTFASAESAASTSAALDAQALAASTAAKEATETAESSRALAQSAADAQATVVADNQSQRDVLLQRLASLHNTTVALEGARVDALAQKARDEALKEQIAASKDAPAPVQPPATDTTPAVIPAVPKAPAAPAPKPVSPAPKPVSPAPQLPKPPVTQAPKPPVVQTPQPPVAPAPAPAPAPKPVVPPKPPVIKPPVAPSGSYTKVMVNYAMSKIGSRYQWGGNGPNAFDCSGLVQQAFAAAGKSVPRQGSDQFWAAPLRVPLSQMQYGDLLVFNEDGNGRFSHVAIYIGNGQVVQALNESQPVAVTRLSDMVPNYMTLYPYAARY</sequence>